<proteinExistence type="predicted"/>
<evidence type="ECO:0000313" key="2">
    <source>
        <dbReference type="Proteomes" id="UP000192639"/>
    </source>
</evidence>
<gene>
    <name evidence="1" type="ORF">ECANGB1_438</name>
</gene>
<dbReference type="VEuPathDB" id="MicrosporidiaDB:ECANGB1_438"/>
<name>A0A1Y1S5J3_9MICR</name>
<sequence>MIKNIINNDNYYYNTYYYNNDNNIYNNINNNFHYYYYYYIGNIRVYQKELLYIPYRLVTAVGLPHLPTSLCLCDHFSCPIGMS</sequence>
<organism evidence="1 2">
    <name type="scientific">Enterospora canceri</name>
    <dbReference type="NCBI Taxonomy" id="1081671"/>
    <lineage>
        <taxon>Eukaryota</taxon>
        <taxon>Fungi</taxon>
        <taxon>Fungi incertae sedis</taxon>
        <taxon>Microsporidia</taxon>
        <taxon>Enterocytozoonidae</taxon>
        <taxon>Enterospora</taxon>
    </lineage>
</organism>
<evidence type="ECO:0000313" key="1">
    <source>
        <dbReference type="EMBL" id="ORD93260.1"/>
    </source>
</evidence>
<reference evidence="1 2" key="1">
    <citation type="journal article" date="2017" name="Environ. Microbiol.">
        <title>Decay of the glycolytic pathway and adaptation to intranuclear parasitism within Enterocytozoonidae microsporidia.</title>
        <authorList>
            <person name="Wiredu Boakye D."/>
            <person name="Jaroenlak P."/>
            <person name="Prachumwat A."/>
            <person name="Williams T.A."/>
            <person name="Bateman K.S."/>
            <person name="Itsathitphaisarn O."/>
            <person name="Sritunyalucksana K."/>
            <person name="Paszkiewicz K.H."/>
            <person name="Moore K.A."/>
            <person name="Stentiford G.D."/>
            <person name="Williams B.A."/>
        </authorList>
    </citation>
    <scope>NUCLEOTIDE SEQUENCE [LARGE SCALE GENOMIC DNA]</scope>
    <source>
        <strain evidence="1 2">GB1</strain>
    </source>
</reference>
<dbReference type="EMBL" id="LWDP01000129">
    <property type="protein sequence ID" value="ORD93260.1"/>
    <property type="molecule type" value="Genomic_DNA"/>
</dbReference>
<dbReference type="Proteomes" id="UP000192639">
    <property type="component" value="Unassembled WGS sequence"/>
</dbReference>
<dbReference type="AlphaFoldDB" id="A0A1Y1S5J3"/>
<accession>A0A1Y1S5J3</accession>
<comment type="caution">
    <text evidence="1">The sequence shown here is derived from an EMBL/GenBank/DDBJ whole genome shotgun (WGS) entry which is preliminary data.</text>
</comment>
<keyword evidence="2" id="KW-1185">Reference proteome</keyword>
<protein>
    <submittedName>
        <fullName evidence="1">Uncharacterized protein</fullName>
    </submittedName>
</protein>